<protein>
    <submittedName>
        <fullName evidence="3">HEAT repeat-containing protein</fullName>
    </submittedName>
</protein>
<sequence>MTIYDAERAIAHLNQTEDLSLRYYAAWWLGKFRVTDPKAIAALLTALEDEADRSPDGGYPLRRNAARALGKLGDKQAVSLLIENLNCSDYYVREASAQALEEIGDPKAIPPLRELLAGGVEAAQSVAGKPHLVQPYEAIIEALGTLGAMEVKAEIEPFLDHPVAKVQFATARALYQLTKDEKYGKQLIDGLRAEKLPLRRSALMDLGATDYLPAASAIAQSPTENSLKLIALKGILENHLKHPDQELSEDAVQLLTLMDSLL</sequence>
<dbReference type="Pfam" id="PF03130">
    <property type="entry name" value="HEAT_PBS"/>
    <property type="match status" value="1"/>
</dbReference>
<dbReference type="eggNOG" id="COG1413">
    <property type="taxonomic scope" value="Bacteria"/>
</dbReference>
<evidence type="ECO:0000256" key="2">
    <source>
        <dbReference type="ARBA" id="ARBA00022738"/>
    </source>
</evidence>
<dbReference type="Proteomes" id="UP000010482">
    <property type="component" value="Chromosome"/>
</dbReference>
<reference evidence="3" key="1">
    <citation type="submission" date="2012-04" db="EMBL/GenBank/DDBJ databases">
        <title>Finished genome of Dactylococcopsis salina PCC 8305.</title>
        <authorList>
            <consortium name="US DOE Joint Genome Institute"/>
            <person name="Gugger M."/>
            <person name="Coursin T."/>
            <person name="Rippka R."/>
            <person name="Tandeau De Marsac N."/>
            <person name="Huntemann M."/>
            <person name="Wei C.-L."/>
            <person name="Han J."/>
            <person name="Detter J.C."/>
            <person name="Han C."/>
            <person name="Tapia R."/>
            <person name="Daligault H."/>
            <person name="Chen A."/>
            <person name="Krypides N."/>
            <person name="Mavromatis K."/>
            <person name="Markowitz V."/>
            <person name="Szeto E."/>
            <person name="Ivanova N."/>
            <person name="Ovchinnikova G."/>
            <person name="Pagani I."/>
            <person name="Pati A."/>
            <person name="Goodwin L."/>
            <person name="Peters L."/>
            <person name="Pitluck S."/>
            <person name="Woyke T."/>
            <person name="Kerfeld C."/>
        </authorList>
    </citation>
    <scope>NUCLEOTIDE SEQUENCE [LARGE SCALE GENOMIC DNA]</scope>
    <source>
        <strain evidence="3">PCC 8305</strain>
    </source>
</reference>
<keyword evidence="2" id="KW-0605">Phycobilisome</keyword>
<accession>K9YSK4</accession>
<dbReference type="STRING" id="13035.Dacsa_0532"/>
<organism evidence="3 4">
    <name type="scientific">Dactylococcopsis salina (strain PCC 8305)</name>
    <name type="common">Myxobactron salinum</name>
    <dbReference type="NCBI Taxonomy" id="13035"/>
    <lineage>
        <taxon>Bacteria</taxon>
        <taxon>Bacillati</taxon>
        <taxon>Cyanobacteriota</taxon>
        <taxon>Cyanophyceae</taxon>
        <taxon>Nodosilineales</taxon>
        <taxon>Cymatolegaceae</taxon>
        <taxon>Dactylococcopsis</taxon>
    </lineage>
</organism>
<dbReference type="SUPFAM" id="SSF48371">
    <property type="entry name" value="ARM repeat"/>
    <property type="match status" value="2"/>
</dbReference>
<dbReference type="InterPro" id="IPR011989">
    <property type="entry name" value="ARM-like"/>
</dbReference>
<dbReference type="AlphaFoldDB" id="K9YSK4"/>
<dbReference type="PATRIC" id="fig|13035.3.peg.606"/>
<evidence type="ECO:0000313" key="3">
    <source>
        <dbReference type="EMBL" id="AFZ49315.1"/>
    </source>
</evidence>
<dbReference type="InterPro" id="IPR004155">
    <property type="entry name" value="PBS_lyase_HEAT"/>
</dbReference>
<name>K9YSK4_DACS8</name>
<dbReference type="RefSeq" id="WP_015228328.1">
    <property type="nucleotide sequence ID" value="NC_019780.1"/>
</dbReference>
<keyword evidence="1" id="KW-0042">Antenna complex</keyword>
<dbReference type="GO" id="GO:0030089">
    <property type="term" value="C:phycobilisome"/>
    <property type="evidence" value="ECO:0007669"/>
    <property type="project" value="UniProtKB-KW"/>
</dbReference>
<dbReference type="GO" id="GO:0016491">
    <property type="term" value="F:oxidoreductase activity"/>
    <property type="evidence" value="ECO:0007669"/>
    <property type="project" value="TreeGrafter"/>
</dbReference>
<dbReference type="SMART" id="SM00567">
    <property type="entry name" value="EZ_HEAT"/>
    <property type="match status" value="5"/>
</dbReference>
<proteinExistence type="predicted"/>
<evidence type="ECO:0000313" key="4">
    <source>
        <dbReference type="Proteomes" id="UP000010482"/>
    </source>
</evidence>
<dbReference type="Gene3D" id="1.25.10.10">
    <property type="entry name" value="Leucine-rich Repeat Variant"/>
    <property type="match status" value="2"/>
</dbReference>
<dbReference type="InterPro" id="IPR016024">
    <property type="entry name" value="ARM-type_fold"/>
</dbReference>
<gene>
    <name evidence="3" type="ORF">Dacsa_0532</name>
</gene>
<dbReference type="KEGG" id="dsl:Dacsa_0532"/>
<dbReference type="PANTHER" id="PTHR12697:SF5">
    <property type="entry name" value="DEOXYHYPUSINE HYDROXYLASE"/>
    <property type="match status" value="1"/>
</dbReference>
<dbReference type="HOGENOM" id="CLU_1010860_0_0_3"/>
<dbReference type="EMBL" id="CP003944">
    <property type="protein sequence ID" value="AFZ49315.1"/>
    <property type="molecule type" value="Genomic_DNA"/>
</dbReference>
<dbReference type="OrthoDB" id="454552at2"/>
<dbReference type="Pfam" id="PF13646">
    <property type="entry name" value="HEAT_2"/>
    <property type="match status" value="1"/>
</dbReference>
<evidence type="ECO:0000256" key="1">
    <source>
        <dbReference type="ARBA" id="ARBA00022549"/>
    </source>
</evidence>
<keyword evidence="4" id="KW-1185">Reference proteome</keyword>
<dbReference type="PANTHER" id="PTHR12697">
    <property type="entry name" value="PBS LYASE HEAT-LIKE PROTEIN"/>
    <property type="match status" value="1"/>
</dbReference>